<protein>
    <recommendedName>
        <fullName evidence="2">Endosome-associated-trafficking regulator 1</fullName>
    </recommendedName>
</protein>
<feature type="region of interest" description="Disordered" evidence="4">
    <location>
        <begin position="215"/>
        <end position="297"/>
    </location>
</feature>
<feature type="compositionally biased region" description="Low complexity" evidence="4">
    <location>
        <begin position="85"/>
        <end position="100"/>
    </location>
</feature>
<evidence type="ECO:0000256" key="1">
    <source>
        <dbReference type="ARBA" id="ARBA00007791"/>
    </source>
</evidence>
<feature type="compositionally biased region" description="Low complexity" evidence="4">
    <location>
        <begin position="57"/>
        <end position="69"/>
    </location>
</feature>
<proteinExistence type="inferred from homology"/>
<feature type="compositionally biased region" description="Low complexity" evidence="4">
    <location>
        <begin position="227"/>
        <end position="237"/>
    </location>
</feature>
<keyword evidence="3" id="KW-0175">Coiled coil</keyword>
<accession>A0ABD0YDX3</accession>
<feature type="region of interest" description="Disordered" evidence="4">
    <location>
        <begin position="384"/>
        <end position="405"/>
    </location>
</feature>
<feature type="compositionally biased region" description="Basic and acidic residues" evidence="4">
    <location>
        <begin position="20"/>
        <end position="48"/>
    </location>
</feature>
<keyword evidence="6" id="KW-1185">Reference proteome</keyword>
<dbReference type="Proteomes" id="UP001558652">
    <property type="component" value="Unassembled WGS sequence"/>
</dbReference>
<comment type="caution">
    <text evidence="5">The sequence shown here is derived from an EMBL/GenBank/DDBJ whole genome shotgun (WGS) entry which is preliminary data.</text>
</comment>
<sequence>MADDGRREGDLPRKNYYWGKNKDGAGHREQSDMHVDDEDQTRRPDIASHHRNSQPESSPAPVAGSSSSDSLRDSNPPFSFKHFLSRSSSGSVSVARGGARPKVYPPPSTPPPSPQPPLPPRLLPNPEVTGLPDFVQDHLVIEQCYLNTSTPPHLAVDLDNIPPPGSPDCEFGPCGLSRPDIPFDLTRRERCTVGEVPLDLPHPQVMPLDVAEQVITSPSSSHHHQQEQQASSLQQQHPLPPIPQHPPEVVGSSKSLPDFLSDGPMIRSERRVADQGIPSDPGSPTLSHTDSRHSPNNRLHIENERLRREVDSLRRMLSDQIARTESLESELVILRNRDQSDVAALEKVFEQVEDNLKRTTKRAITAESQVAKLKEDVRTLTNQLNSITRNREGAASSSAHQTDNERLASQLRNAANTAELSLRHLLLGVDNLRQLAASLEPQMTASTSSASRPRLSSSSDDSQDDNQAGPAL</sequence>
<evidence type="ECO:0000256" key="2">
    <source>
        <dbReference type="ARBA" id="ARBA00016007"/>
    </source>
</evidence>
<dbReference type="AlphaFoldDB" id="A0ABD0YDX3"/>
<evidence type="ECO:0000313" key="5">
    <source>
        <dbReference type="EMBL" id="KAL1129411.1"/>
    </source>
</evidence>
<feature type="region of interest" description="Disordered" evidence="4">
    <location>
        <begin position="440"/>
        <end position="472"/>
    </location>
</feature>
<dbReference type="EMBL" id="JBFDAA010000009">
    <property type="protein sequence ID" value="KAL1129411.1"/>
    <property type="molecule type" value="Genomic_DNA"/>
</dbReference>
<evidence type="ECO:0000313" key="6">
    <source>
        <dbReference type="Proteomes" id="UP001558652"/>
    </source>
</evidence>
<dbReference type="PANTHER" id="PTHR31259">
    <property type="entry name" value="ENDOSOME-ASSOCIATED TRAFFICKING REGULATOR 1"/>
    <property type="match status" value="1"/>
</dbReference>
<dbReference type="InterPro" id="IPR026757">
    <property type="entry name" value="ENTR1"/>
</dbReference>
<feature type="compositionally biased region" description="Basic and acidic residues" evidence="4">
    <location>
        <begin position="1"/>
        <end position="13"/>
    </location>
</feature>
<evidence type="ECO:0000256" key="4">
    <source>
        <dbReference type="SAM" id="MobiDB-lite"/>
    </source>
</evidence>
<evidence type="ECO:0000256" key="3">
    <source>
        <dbReference type="ARBA" id="ARBA00023054"/>
    </source>
</evidence>
<comment type="similarity">
    <text evidence="1">Belongs to the ENTR1 family.</text>
</comment>
<reference evidence="5 6" key="1">
    <citation type="submission" date="2024-07" db="EMBL/GenBank/DDBJ databases">
        <title>Chromosome-level genome assembly of the water stick insect Ranatra chinensis (Heteroptera: Nepidae).</title>
        <authorList>
            <person name="Liu X."/>
        </authorList>
    </citation>
    <scope>NUCLEOTIDE SEQUENCE [LARGE SCALE GENOMIC DNA]</scope>
    <source>
        <strain evidence="5">Cailab_2021Rc</strain>
        <tissue evidence="5">Muscle</tissue>
    </source>
</reference>
<feature type="compositionally biased region" description="Low complexity" evidence="4">
    <location>
        <begin position="444"/>
        <end position="460"/>
    </location>
</feature>
<dbReference type="PANTHER" id="PTHR31259:SF3">
    <property type="entry name" value="ENDOSOME-ASSOCIATED-TRAFFICKING REGULATOR 1"/>
    <property type="match status" value="1"/>
</dbReference>
<feature type="region of interest" description="Disordered" evidence="4">
    <location>
        <begin position="1"/>
        <end position="126"/>
    </location>
</feature>
<organism evidence="5 6">
    <name type="scientific">Ranatra chinensis</name>
    <dbReference type="NCBI Taxonomy" id="642074"/>
    <lineage>
        <taxon>Eukaryota</taxon>
        <taxon>Metazoa</taxon>
        <taxon>Ecdysozoa</taxon>
        <taxon>Arthropoda</taxon>
        <taxon>Hexapoda</taxon>
        <taxon>Insecta</taxon>
        <taxon>Pterygota</taxon>
        <taxon>Neoptera</taxon>
        <taxon>Paraneoptera</taxon>
        <taxon>Hemiptera</taxon>
        <taxon>Heteroptera</taxon>
        <taxon>Panheteroptera</taxon>
        <taxon>Nepomorpha</taxon>
        <taxon>Nepidae</taxon>
        <taxon>Ranatrinae</taxon>
        <taxon>Ranatra</taxon>
    </lineage>
</organism>
<gene>
    <name evidence="5" type="ORF">AAG570_013938</name>
</gene>
<name>A0ABD0YDX3_9HEMI</name>
<feature type="compositionally biased region" description="Pro residues" evidence="4">
    <location>
        <begin position="103"/>
        <end position="123"/>
    </location>
</feature>